<evidence type="ECO:0000256" key="12">
    <source>
        <dbReference type="ARBA" id="ARBA00023012"/>
    </source>
</evidence>
<comment type="subcellular location">
    <subcellularLocation>
        <location evidence="2">Cell membrane</location>
        <topology evidence="2">Multi-pass membrane protein</topology>
    </subcellularLocation>
</comment>
<dbReference type="PANTHER" id="PTHR45528">
    <property type="entry name" value="SENSOR HISTIDINE KINASE CPXA"/>
    <property type="match status" value="1"/>
</dbReference>
<keyword evidence="5" id="KW-0597">Phosphoprotein</keyword>
<evidence type="ECO:0000256" key="9">
    <source>
        <dbReference type="ARBA" id="ARBA00022777"/>
    </source>
</evidence>
<dbReference type="GO" id="GO:0005886">
    <property type="term" value="C:plasma membrane"/>
    <property type="evidence" value="ECO:0007669"/>
    <property type="project" value="UniProtKB-SubCell"/>
</dbReference>
<comment type="caution">
    <text evidence="17">The sequence shown here is derived from an EMBL/GenBank/DDBJ whole genome shotgun (WGS) entry which is preliminary data.</text>
</comment>
<protein>
    <recommendedName>
        <fullName evidence="3">histidine kinase</fullName>
        <ecNumber evidence="3">2.7.13.3</ecNumber>
    </recommendedName>
</protein>
<dbReference type="PROSITE" id="PS50885">
    <property type="entry name" value="HAMP"/>
    <property type="match status" value="1"/>
</dbReference>
<evidence type="ECO:0000256" key="3">
    <source>
        <dbReference type="ARBA" id="ARBA00012438"/>
    </source>
</evidence>
<sequence>MKIQTKTTILFTIITAGVFLVLSITIYYFSDNFAHNDFYKRLELRARISTKFRFEKDHVSTEAFAEIQRQYLERLIDEKAFVVQVDTTGKPIKDSPKNLPLSYLKNIFDAKGGTVYYRDKNRHYAGLFYPDETGDFLVIKSATNPYVSELMMHLRSILIITFIVSVIFIYAVGRYFANKTFQPFRLITNRVKDISEVNLHLRLENQEGTDEVAELIKTFNNMLDRLETAFETQNNFISNASHELRTPLTAIVAEADYALSKERTPEAYQQSLNNIILQAEKLQHLTKGLLSLAHTGFDGKKQTWEVVHIEQLLVDIKESMGSWMGNNRIKVVFSDILERGNDHVIQGNYDLLKIAIGNIVLNACKYSSGDVTIDLAIESERAEITIIDRGIGIPETEIKHIYDPFFRASNTGGYEGYGIGMPLSNNIIRLHKGRIEIDSKVNIGSKVKVVLPLATT</sequence>
<evidence type="ECO:0000256" key="7">
    <source>
        <dbReference type="ARBA" id="ARBA00022692"/>
    </source>
</evidence>
<name>A0A931E349_9BACT</name>
<dbReference type="Gene3D" id="1.10.287.130">
    <property type="match status" value="1"/>
</dbReference>
<dbReference type="EMBL" id="JADWYR010000001">
    <property type="protein sequence ID" value="MBG9376740.1"/>
    <property type="molecule type" value="Genomic_DNA"/>
</dbReference>
<gene>
    <name evidence="17" type="ORF">I5907_10865</name>
</gene>
<dbReference type="SMART" id="SM00388">
    <property type="entry name" value="HisKA"/>
    <property type="match status" value="1"/>
</dbReference>
<keyword evidence="4" id="KW-1003">Cell membrane</keyword>
<feature type="transmembrane region" description="Helical" evidence="14">
    <location>
        <begin position="157"/>
        <end position="177"/>
    </location>
</feature>
<dbReference type="PRINTS" id="PR00344">
    <property type="entry name" value="BCTRLSENSOR"/>
</dbReference>
<feature type="transmembrane region" description="Helical" evidence="14">
    <location>
        <begin position="7"/>
        <end position="29"/>
    </location>
</feature>
<evidence type="ECO:0000313" key="18">
    <source>
        <dbReference type="Proteomes" id="UP000628448"/>
    </source>
</evidence>
<evidence type="ECO:0000256" key="10">
    <source>
        <dbReference type="ARBA" id="ARBA00022840"/>
    </source>
</evidence>
<keyword evidence="6" id="KW-0808">Transferase</keyword>
<keyword evidence="12" id="KW-0902">Two-component regulatory system</keyword>
<dbReference type="InterPro" id="IPR003660">
    <property type="entry name" value="HAMP_dom"/>
</dbReference>
<dbReference type="InterPro" id="IPR036890">
    <property type="entry name" value="HATPase_C_sf"/>
</dbReference>
<dbReference type="SUPFAM" id="SSF47384">
    <property type="entry name" value="Homodimeric domain of signal transducing histidine kinase"/>
    <property type="match status" value="1"/>
</dbReference>
<reference evidence="17" key="1">
    <citation type="submission" date="2020-11" db="EMBL/GenBank/DDBJ databases">
        <title>Bacterial whole genome sequence for Panacibacter sp. DH6.</title>
        <authorList>
            <person name="Le V."/>
            <person name="Ko S."/>
            <person name="Ahn C.-Y."/>
            <person name="Oh H.-M."/>
        </authorList>
    </citation>
    <scope>NUCLEOTIDE SEQUENCE</scope>
    <source>
        <strain evidence="17">DH6</strain>
    </source>
</reference>
<dbReference type="EC" id="2.7.13.3" evidence="3"/>
<dbReference type="InterPro" id="IPR003594">
    <property type="entry name" value="HATPase_dom"/>
</dbReference>
<evidence type="ECO:0000256" key="11">
    <source>
        <dbReference type="ARBA" id="ARBA00022989"/>
    </source>
</evidence>
<dbReference type="Gene3D" id="3.30.565.10">
    <property type="entry name" value="Histidine kinase-like ATPase, C-terminal domain"/>
    <property type="match status" value="1"/>
</dbReference>
<dbReference type="Pfam" id="PF02518">
    <property type="entry name" value="HATPase_c"/>
    <property type="match status" value="1"/>
</dbReference>
<dbReference type="AlphaFoldDB" id="A0A931E349"/>
<keyword evidence="11 14" id="KW-1133">Transmembrane helix</keyword>
<keyword evidence="7 14" id="KW-0812">Transmembrane</keyword>
<dbReference type="GO" id="GO:0000155">
    <property type="term" value="F:phosphorelay sensor kinase activity"/>
    <property type="evidence" value="ECO:0007669"/>
    <property type="project" value="InterPro"/>
</dbReference>
<proteinExistence type="predicted"/>
<dbReference type="RefSeq" id="WP_196990737.1">
    <property type="nucleotide sequence ID" value="NZ_JADWYR010000001.1"/>
</dbReference>
<keyword evidence="9 17" id="KW-0418">Kinase</keyword>
<dbReference type="PROSITE" id="PS50109">
    <property type="entry name" value="HIS_KIN"/>
    <property type="match status" value="1"/>
</dbReference>
<dbReference type="SUPFAM" id="SSF158472">
    <property type="entry name" value="HAMP domain-like"/>
    <property type="match status" value="1"/>
</dbReference>
<evidence type="ECO:0000259" key="15">
    <source>
        <dbReference type="PROSITE" id="PS50109"/>
    </source>
</evidence>
<dbReference type="Pfam" id="PF00672">
    <property type="entry name" value="HAMP"/>
    <property type="match status" value="1"/>
</dbReference>
<evidence type="ECO:0000256" key="13">
    <source>
        <dbReference type="ARBA" id="ARBA00023136"/>
    </source>
</evidence>
<organism evidence="17 18">
    <name type="scientific">Panacibacter microcysteis</name>
    <dbReference type="NCBI Taxonomy" id="2793269"/>
    <lineage>
        <taxon>Bacteria</taxon>
        <taxon>Pseudomonadati</taxon>
        <taxon>Bacteroidota</taxon>
        <taxon>Chitinophagia</taxon>
        <taxon>Chitinophagales</taxon>
        <taxon>Chitinophagaceae</taxon>
        <taxon>Panacibacter</taxon>
    </lineage>
</organism>
<evidence type="ECO:0000259" key="16">
    <source>
        <dbReference type="PROSITE" id="PS50885"/>
    </source>
</evidence>
<dbReference type="InterPro" id="IPR036097">
    <property type="entry name" value="HisK_dim/P_sf"/>
</dbReference>
<dbReference type="SUPFAM" id="SSF55874">
    <property type="entry name" value="ATPase domain of HSP90 chaperone/DNA topoisomerase II/histidine kinase"/>
    <property type="match status" value="1"/>
</dbReference>
<feature type="domain" description="Histidine kinase" evidence="15">
    <location>
        <begin position="239"/>
        <end position="455"/>
    </location>
</feature>
<dbReference type="GO" id="GO:0005524">
    <property type="term" value="F:ATP binding"/>
    <property type="evidence" value="ECO:0007669"/>
    <property type="project" value="UniProtKB-KW"/>
</dbReference>
<evidence type="ECO:0000256" key="2">
    <source>
        <dbReference type="ARBA" id="ARBA00004651"/>
    </source>
</evidence>
<evidence type="ECO:0000313" key="17">
    <source>
        <dbReference type="EMBL" id="MBG9376740.1"/>
    </source>
</evidence>
<evidence type="ECO:0000256" key="1">
    <source>
        <dbReference type="ARBA" id="ARBA00000085"/>
    </source>
</evidence>
<accession>A0A931E349</accession>
<dbReference type="Proteomes" id="UP000628448">
    <property type="component" value="Unassembled WGS sequence"/>
</dbReference>
<evidence type="ECO:0000256" key="8">
    <source>
        <dbReference type="ARBA" id="ARBA00022741"/>
    </source>
</evidence>
<evidence type="ECO:0000256" key="4">
    <source>
        <dbReference type="ARBA" id="ARBA00022475"/>
    </source>
</evidence>
<dbReference type="CDD" id="cd00082">
    <property type="entry name" value="HisKA"/>
    <property type="match status" value="1"/>
</dbReference>
<dbReference type="PANTHER" id="PTHR45528:SF1">
    <property type="entry name" value="SENSOR HISTIDINE KINASE CPXA"/>
    <property type="match status" value="1"/>
</dbReference>
<dbReference type="CDD" id="cd06225">
    <property type="entry name" value="HAMP"/>
    <property type="match status" value="1"/>
</dbReference>
<dbReference type="Gene3D" id="6.10.340.10">
    <property type="match status" value="1"/>
</dbReference>
<dbReference type="InterPro" id="IPR004358">
    <property type="entry name" value="Sig_transdc_His_kin-like_C"/>
</dbReference>
<dbReference type="SMART" id="SM00387">
    <property type="entry name" value="HATPase_c"/>
    <property type="match status" value="1"/>
</dbReference>
<evidence type="ECO:0000256" key="14">
    <source>
        <dbReference type="SAM" id="Phobius"/>
    </source>
</evidence>
<feature type="domain" description="HAMP" evidence="16">
    <location>
        <begin position="178"/>
        <end position="231"/>
    </location>
</feature>
<keyword evidence="10" id="KW-0067">ATP-binding</keyword>
<dbReference type="InterPro" id="IPR005467">
    <property type="entry name" value="His_kinase_dom"/>
</dbReference>
<keyword evidence="13 14" id="KW-0472">Membrane</keyword>
<dbReference type="SMART" id="SM00304">
    <property type="entry name" value="HAMP"/>
    <property type="match status" value="1"/>
</dbReference>
<dbReference type="InterPro" id="IPR003661">
    <property type="entry name" value="HisK_dim/P_dom"/>
</dbReference>
<dbReference type="InterPro" id="IPR050398">
    <property type="entry name" value="HssS/ArlS-like"/>
</dbReference>
<dbReference type="Pfam" id="PF00512">
    <property type="entry name" value="HisKA"/>
    <property type="match status" value="1"/>
</dbReference>
<comment type="catalytic activity">
    <reaction evidence="1">
        <text>ATP + protein L-histidine = ADP + protein N-phospho-L-histidine.</text>
        <dbReference type="EC" id="2.7.13.3"/>
    </reaction>
</comment>
<keyword evidence="8" id="KW-0547">Nucleotide-binding</keyword>
<evidence type="ECO:0000256" key="6">
    <source>
        <dbReference type="ARBA" id="ARBA00022679"/>
    </source>
</evidence>
<keyword evidence="18" id="KW-1185">Reference proteome</keyword>
<evidence type="ECO:0000256" key="5">
    <source>
        <dbReference type="ARBA" id="ARBA00022553"/>
    </source>
</evidence>